<dbReference type="EMBL" id="AVOT02033076">
    <property type="protein sequence ID" value="MBW0526917.1"/>
    <property type="molecule type" value="Genomic_DNA"/>
</dbReference>
<gene>
    <name evidence="2" type="ORF">O181_066632</name>
</gene>
<organism evidence="2 3">
    <name type="scientific">Austropuccinia psidii MF-1</name>
    <dbReference type="NCBI Taxonomy" id="1389203"/>
    <lineage>
        <taxon>Eukaryota</taxon>
        <taxon>Fungi</taxon>
        <taxon>Dikarya</taxon>
        <taxon>Basidiomycota</taxon>
        <taxon>Pucciniomycotina</taxon>
        <taxon>Pucciniomycetes</taxon>
        <taxon>Pucciniales</taxon>
        <taxon>Sphaerophragmiaceae</taxon>
        <taxon>Austropuccinia</taxon>
    </lineage>
</organism>
<reference evidence="2" key="1">
    <citation type="submission" date="2021-03" db="EMBL/GenBank/DDBJ databases">
        <title>Draft genome sequence of rust myrtle Austropuccinia psidii MF-1, a brazilian biotype.</title>
        <authorList>
            <person name="Quecine M.C."/>
            <person name="Pachon D.M.R."/>
            <person name="Bonatelli M.L."/>
            <person name="Correr F.H."/>
            <person name="Franceschini L.M."/>
            <person name="Leite T.F."/>
            <person name="Margarido G.R.A."/>
            <person name="Almeida C.A."/>
            <person name="Ferrarezi J.A."/>
            <person name="Labate C.A."/>
        </authorList>
    </citation>
    <scope>NUCLEOTIDE SEQUENCE</scope>
    <source>
        <strain evidence="2">MF-1</strain>
    </source>
</reference>
<comment type="caution">
    <text evidence="2">The sequence shown here is derived from an EMBL/GenBank/DDBJ whole genome shotgun (WGS) entry which is preliminary data.</text>
</comment>
<accession>A0A9Q3I4H2</accession>
<feature type="region of interest" description="Disordered" evidence="1">
    <location>
        <begin position="20"/>
        <end position="50"/>
    </location>
</feature>
<dbReference type="Proteomes" id="UP000765509">
    <property type="component" value="Unassembled WGS sequence"/>
</dbReference>
<proteinExistence type="predicted"/>
<name>A0A9Q3I4H2_9BASI</name>
<keyword evidence="3" id="KW-1185">Reference proteome</keyword>
<evidence type="ECO:0000313" key="3">
    <source>
        <dbReference type="Proteomes" id="UP000765509"/>
    </source>
</evidence>
<feature type="compositionally biased region" description="Basic and acidic residues" evidence="1">
    <location>
        <begin position="31"/>
        <end position="44"/>
    </location>
</feature>
<protein>
    <submittedName>
        <fullName evidence="2">Uncharacterized protein</fullName>
    </submittedName>
</protein>
<dbReference type="AlphaFoldDB" id="A0A9Q3I4H2"/>
<evidence type="ECO:0000256" key="1">
    <source>
        <dbReference type="SAM" id="MobiDB-lite"/>
    </source>
</evidence>
<evidence type="ECO:0000313" key="2">
    <source>
        <dbReference type="EMBL" id="MBW0526917.1"/>
    </source>
</evidence>
<sequence>MRRNLDIVMEDPGKWLALELSGMNKEDEGESPQRKSKMDMEPPEAHSSGISEDYLNLLHKETMYISDTKKYLLSEEPKNNIIKPLAKTEV</sequence>